<evidence type="ECO:0000313" key="2">
    <source>
        <dbReference type="Proteomes" id="UP000266673"/>
    </source>
</evidence>
<comment type="caution">
    <text evidence="1">The sequence shown here is derived from an EMBL/GenBank/DDBJ whole genome shotgun (WGS) entry which is preliminary data.</text>
</comment>
<accession>A0A397VHT0</accession>
<dbReference type="AlphaFoldDB" id="A0A397VHT0"/>
<organism evidence="1 2">
    <name type="scientific">Gigaspora rosea</name>
    <dbReference type="NCBI Taxonomy" id="44941"/>
    <lineage>
        <taxon>Eukaryota</taxon>
        <taxon>Fungi</taxon>
        <taxon>Fungi incertae sedis</taxon>
        <taxon>Mucoromycota</taxon>
        <taxon>Glomeromycotina</taxon>
        <taxon>Glomeromycetes</taxon>
        <taxon>Diversisporales</taxon>
        <taxon>Gigasporaceae</taxon>
        <taxon>Gigaspora</taxon>
    </lineage>
</organism>
<proteinExistence type="predicted"/>
<keyword evidence="2" id="KW-1185">Reference proteome</keyword>
<sequence>MPNNDTKEKESPPTTKKEVDIVRTIKGNNNDKQVETDDNLENKIIELVQIKQKKNESAEMYKYHFDTCAEQVILLSLMSFDTAKTIAEIIEKHLIEVENMEEIVGITNNGKEITRYDIFDKTDIDEISHEAETVEYTSELEKPEENNFVNVTIEVKLDIEESKIEIPRTFDNKHKALFIIKTYIVNCGGTFIARNYYEKEIGIEMNKHTIFICYQMIDDMDDIDHVGMHLVLKKTSLDQFQTGTDKDRVTQII</sequence>
<name>A0A397VHT0_9GLOM</name>
<dbReference type="Proteomes" id="UP000266673">
    <property type="component" value="Unassembled WGS sequence"/>
</dbReference>
<dbReference type="EMBL" id="QKWP01000327">
    <property type="protein sequence ID" value="RIB22035.1"/>
    <property type="molecule type" value="Genomic_DNA"/>
</dbReference>
<protein>
    <submittedName>
        <fullName evidence="1">Uncharacterized protein</fullName>
    </submittedName>
</protein>
<reference evidence="1 2" key="1">
    <citation type="submission" date="2018-06" db="EMBL/GenBank/DDBJ databases">
        <title>Comparative genomics reveals the genomic features of Rhizophagus irregularis, R. cerebriforme, R. diaphanum and Gigaspora rosea, and their symbiotic lifestyle signature.</title>
        <authorList>
            <person name="Morin E."/>
            <person name="San Clemente H."/>
            <person name="Chen E.C.H."/>
            <person name="De La Providencia I."/>
            <person name="Hainaut M."/>
            <person name="Kuo A."/>
            <person name="Kohler A."/>
            <person name="Murat C."/>
            <person name="Tang N."/>
            <person name="Roy S."/>
            <person name="Loubradou J."/>
            <person name="Henrissat B."/>
            <person name="Grigoriev I.V."/>
            <person name="Corradi N."/>
            <person name="Roux C."/>
            <person name="Martin F.M."/>
        </authorList>
    </citation>
    <scope>NUCLEOTIDE SEQUENCE [LARGE SCALE GENOMIC DNA]</scope>
    <source>
        <strain evidence="1 2">DAOM 194757</strain>
    </source>
</reference>
<evidence type="ECO:0000313" key="1">
    <source>
        <dbReference type="EMBL" id="RIB22035.1"/>
    </source>
</evidence>
<gene>
    <name evidence="1" type="ORF">C2G38_2174932</name>
</gene>